<dbReference type="Pfam" id="PF11013">
    <property type="entry name" value="DUF2851"/>
    <property type="match status" value="1"/>
</dbReference>
<dbReference type="Proteomes" id="UP001597118">
    <property type="component" value="Unassembled WGS sequence"/>
</dbReference>
<reference evidence="2" key="1">
    <citation type="journal article" date="2019" name="Int. J. Syst. Evol. Microbiol.">
        <title>The Global Catalogue of Microorganisms (GCM) 10K type strain sequencing project: providing services to taxonomists for standard genome sequencing and annotation.</title>
        <authorList>
            <consortium name="The Broad Institute Genomics Platform"/>
            <consortium name="The Broad Institute Genome Sequencing Center for Infectious Disease"/>
            <person name="Wu L."/>
            <person name="Ma J."/>
        </authorList>
    </citation>
    <scope>NUCLEOTIDE SEQUENCE [LARGE SCALE GENOMIC DNA]</scope>
    <source>
        <strain evidence="2">CCUG 53762</strain>
    </source>
</reference>
<comment type="caution">
    <text evidence="1">The sequence shown here is derived from an EMBL/GenBank/DDBJ whole genome shotgun (WGS) entry which is preliminary data.</text>
</comment>
<proteinExistence type="predicted"/>
<evidence type="ECO:0000313" key="1">
    <source>
        <dbReference type="EMBL" id="MFD1630842.1"/>
    </source>
</evidence>
<dbReference type="RefSeq" id="WP_379663220.1">
    <property type="nucleotide sequence ID" value="NZ_JBHUDG010000020.1"/>
</dbReference>
<dbReference type="EMBL" id="JBHUDG010000020">
    <property type="protein sequence ID" value="MFD1630842.1"/>
    <property type="molecule type" value="Genomic_DNA"/>
</dbReference>
<protein>
    <submittedName>
        <fullName evidence="1">DUF2851 family protein</fullName>
    </submittedName>
</protein>
<dbReference type="InterPro" id="IPR021272">
    <property type="entry name" value="DUF2851"/>
</dbReference>
<sequence length="427" mass="49484">MFPDEHTLQQLWKHQLLPESGFQTLEGEPIEIIAPGLLNVDAGPDFSDAKIKIGNTLWCGTVEIHVCSSDWLKHKHQQDKAYDNVILHVVWKHDKEIVRSDGTELPVLELKKVVDKDTIAKIAYLKDSEGWIACESQIKHIDQLTVVNWMGRLLIERLEYKTKDIERIYEYCKGSWEDTFYILIASSFGFKVNKQPFEMLAKHLPQNILSKYKQYPLQLEALILGVAGFLEADFKDDYPNALKQDFQFLKQKHQIIPLDAFLWKFHKTRPDNFPIIRLVQFTGLVQKSSHLFSKLLEIEDVRGYRDLFVGLQINEYWQQHYHLDKTRSHKVLVNLGKASIDNLLINAIAPMLFFYGKLMGNNYYTENALKLLQDTASEKNHIINGFLNLGVKAYSSFDSQALIHLNNFYCNQKKCLNCAIGIKILKQ</sequence>
<accession>A0ABW4IFQ2</accession>
<keyword evidence="2" id="KW-1185">Reference proteome</keyword>
<organism evidence="1 2">
    <name type="scientific">Pseudopedobacter beijingensis</name>
    <dbReference type="NCBI Taxonomy" id="1207056"/>
    <lineage>
        <taxon>Bacteria</taxon>
        <taxon>Pseudomonadati</taxon>
        <taxon>Bacteroidota</taxon>
        <taxon>Sphingobacteriia</taxon>
        <taxon>Sphingobacteriales</taxon>
        <taxon>Sphingobacteriaceae</taxon>
        <taxon>Pseudopedobacter</taxon>
    </lineage>
</organism>
<name>A0ABW4IFQ2_9SPHI</name>
<gene>
    <name evidence="1" type="ORF">ACFSAH_13215</name>
</gene>
<evidence type="ECO:0000313" key="2">
    <source>
        <dbReference type="Proteomes" id="UP001597118"/>
    </source>
</evidence>